<evidence type="ECO:0000256" key="1">
    <source>
        <dbReference type="SAM" id="MobiDB-lite"/>
    </source>
</evidence>
<accession>A0A917NZ08</accession>
<proteinExistence type="predicted"/>
<evidence type="ECO:0000313" key="2">
    <source>
        <dbReference type="EMBL" id="GGJ43122.1"/>
    </source>
</evidence>
<sequence>MFLVFPVTRRHPIGPQRSPPVTTPGTLDGRTSAYGRRAVCPGEVGKEPYARAGGRQPGDPVPDPGPGTVHEERAEQRTSWTWPLGRALPVRSFLGRCHGW</sequence>
<reference evidence="2" key="2">
    <citation type="submission" date="2020-09" db="EMBL/GenBank/DDBJ databases">
        <authorList>
            <person name="Sun Q."/>
            <person name="Ohkuma M."/>
        </authorList>
    </citation>
    <scope>NUCLEOTIDE SEQUENCE</scope>
    <source>
        <strain evidence="2">JCM 3086</strain>
    </source>
</reference>
<organism evidence="2 3">
    <name type="scientific">Streptomyces brasiliensis</name>
    <dbReference type="NCBI Taxonomy" id="1954"/>
    <lineage>
        <taxon>Bacteria</taxon>
        <taxon>Bacillati</taxon>
        <taxon>Actinomycetota</taxon>
        <taxon>Actinomycetes</taxon>
        <taxon>Kitasatosporales</taxon>
        <taxon>Streptomycetaceae</taxon>
        <taxon>Streptomyces</taxon>
    </lineage>
</organism>
<protein>
    <submittedName>
        <fullName evidence="2">Uncharacterized protein</fullName>
    </submittedName>
</protein>
<name>A0A917NZ08_9ACTN</name>
<keyword evidence="3" id="KW-1185">Reference proteome</keyword>
<dbReference type="EMBL" id="BMQA01000028">
    <property type="protein sequence ID" value="GGJ43122.1"/>
    <property type="molecule type" value="Genomic_DNA"/>
</dbReference>
<comment type="caution">
    <text evidence="2">The sequence shown here is derived from an EMBL/GenBank/DDBJ whole genome shotgun (WGS) entry which is preliminary data.</text>
</comment>
<dbReference type="Proteomes" id="UP000657574">
    <property type="component" value="Unassembled WGS sequence"/>
</dbReference>
<evidence type="ECO:0000313" key="3">
    <source>
        <dbReference type="Proteomes" id="UP000657574"/>
    </source>
</evidence>
<reference evidence="2" key="1">
    <citation type="journal article" date="2014" name="Int. J. Syst. Evol. Microbiol.">
        <title>Complete genome sequence of Corynebacterium casei LMG S-19264T (=DSM 44701T), isolated from a smear-ripened cheese.</title>
        <authorList>
            <consortium name="US DOE Joint Genome Institute (JGI-PGF)"/>
            <person name="Walter F."/>
            <person name="Albersmeier A."/>
            <person name="Kalinowski J."/>
            <person name="Ruckert C."/>
        </authorList>
    </citation>
    <scope>NUCLEOTIDE SEQUENCE</scope>
    <source>
        <strain evidence="2">JCM 3086</strain>
    </source>
</reference>
<feature type="region of interest" description="Disordered" evidence="1">
    <location>
        <begin position="1"/>
        <end position="80"/>
    </location>
</feature>
<dbReference type="AlphaFoldDB" id="A0A917NZ08"/>
<gene>
    <name evidence="2" type="ORF">GCM10010121_062920</name>
</gene>